<dbReference type="EMBL" id="FPKR01000001">
    <property type="protein sequence ID" value="SFZ70105.1"/>
    <property type="molecule type" value="Genomic_DNA"/>
</dbReference>
<dbReference type="NCBIfam" id="TIGR00563">
    <property type="entry name" value="rsmB"/>
    <property type="match status" value="1"/>
</dbReference>
<evidence type="ECO:0000256" key="13">
    <source>
        <dbReference type="ARBA" id="ARBA00047283"/>
    </source>
</evidence>
<sequence>MLLSQRLASEAVLAVLAGRNLSDVLARQRQQHGELEPRQRAAIQDISYTALRHYGEIDHVLRQLLKRPDTDPAVRALLVTGVAQLAWGRAAPYAVVDHAVKVASQLNGGFAKGMVNAVLRNFLRQKDELLAAAAKDERARWNHPGWWVAAMRRAYPQAWTSILRANNQHPPMSVRVNTRRLSRDEYLARLLAVGIAAEALGSAGLRLDKPVPVDQLPGFFDGLCSVQDIGAQYAAELLDVRDGMRVLDACCAPGGKTGHLLERADIALTGLDVDAVRLQRVQANLDRLGLRATLKQGDAAKPADWWDGQPFDRILADVPCSAAGVARRHPDIKWLRRPEDFAQFATQQAGMLDALWGCLKPGGTLLYATCSVFPEENQAQISEFLQRHPDARQRVLPADLPASGQLLPNDRHDGFFYALLAKT</sequence>
<dbReference type="STRING" id="1121279.SAMN02745887_00050"/>
<comment type="catalytic activity">
    <reaction evidence="13">
        <text>cytidine(967) in 16S rRNA + S-adenosyl-L-methionine = 5-methylcytidine(967) in 16S rRNA + S-adenosyl-L-homocysteine + H(+)</text>
        <dbReference type="Rhea" id="RHEA:42748"/>
        <dbReference type="Rhea" id="RHEA-COMP:10219"/>
        <dbReference type="Rhea" id="RHEA-COMP:10220"/>
        <dbReference type="ChEBI" id="CHEBI:15378"/>
        <dbReference type="ChEBI" id="CHEBI:57856"/>
        <dbReference type="ChEBI" id="CHEBI:59789"/>
        <dbReference type="ChEBI" id="CHEBI:74483"/>
        <dbReference type="ChEBI" id="CHEBI:82748"/>
        <dbReference type="EC" id="2.1.1.176"/>
    </reaction>
</comment>
<evidence type="ECO:0000256" key="3">
    <source>
        <dbReference type="ARBA" id="ARBA00007494"/>
    </source>
</evidence>
<dbReference type="NCBIfam" id="NF008149">
    <property type="entry name" value="PRK10901.1"/>
    <property type="match status" value="1"/>
</dbReference>
<dbReference type="InterPro" id="IPR035926">
    <property type="entry name" value="NusB-like_sf"/>
</dbReference>
<dbReference type="InterPro" id="IPR004573">
    <property type="entry name" value="rRNA_ssu_MeTfrase_B"/>
</dbReference>
<dbReference type="EC" id="2.1.1.176" evidence="4"/>
<dbReference type="Pfam" id="PF01189">
    <property type="entry name" value="Methyltr_RsmB-F"/>
    <property type="match status" value="1"/>
</dbReference>
<dbReference type="Gene3D" id="1.10.287.730">
    <property type="entry name" value="Helix hairpin bin"/>
    <property type="match status" value="1"/>
</dbReference>
<dbReference type="Gene3D" id="1.10.940.10">
    <property type="entry name" value="NusB-like"/>
    <property type="match status" value="1"/>
</dbReference>
<dbReference type="Gene3D" id="3.40.50.150">
    <property type="entry name" value="Vaccinia Virus protein VP39"/>
    <property type="match status" value="1"/>
</dbReference>
<evidence type="ECO:0000256" key="14">
    <source>
        <dbReference type="PROSITE-ProRule" id="PRU01023"/>
    </source>
</evidence>
<dbReference type="InterPro" id="IPR029063">
    <property type="entry name" value="SAM-dependent_MTases_sf"/>
</dbReference>
<keyword evidence="9 14" id="KW-0949">S-adenosyl-L-methionine</keyword>
<evidence type="ECO:0000256" key="2">
    <source>
        <dbReference type="ARBA" id="ARBA00004496"/>
    </source>
</evidence>
<dbReference type="SUPFAM" id="SSF53335">
    <property type="entry name" value="S-adenosyl-L-methionine-dependent methyltransferases"/>
    <property type="match status" value="1"/>
</dbReference>
<dbReference type="AlphaFoldDB" id="A0A1K2H4M5"/>
<keyword evidence="7 14" id="KW-0489">Methyltransferase</keyword>
<feature type="binding site" evidence="14">
    <location>
        <position position="298"/>
    </location>
    <ligand>
        <name>S-adenosyl-L-methionine</name>
        <dbReference type="ChEBI" id="CHEBI:59789"/>
    </ligand>
</feature>
<evidence type="ECO:0000313" key="17">
    <source>
        <dbReference type="Proteomes" id="UP000186513"/>
    </source>
</evidence>
<keyword evidence="17" id="KW-1185">Reference proteome</keyword>
<name>A0A1K2H4M5_9NEIS</name>
<accession>A0A1K2H4M5</accession>
<dbReference type="PROSITE" id="PS01153">
    <property type="entry name" value="NOL1_NOP2_SUN"/>
    <property type="match status" value="1"/>
</dbReference>
<dbReference type="GO" id="GO:0005737">
    <property type="term" value="C:cytoplasm"/>
    <property type="evidence" value="ECO:0007669"/>
    <property type="project" value="UniProtKB-SubCell"/>
</dbReference>
<dbReference type="InterPro" id="IPR018314">
    <property type="entry name" value="RsmB/NOL1/NOP2-like_CS"/>
</dbReference>
<comment type="function">
    <text evidence="1">Specifically methylates the cytosine at position 967 (m5C967) of 16S rRNA.</text>
</comment>
<organism evidence="16 17">
    <name type="scientific">Chitinimonas taiwanensis DSM 18899</name>
    <dbReference type="NCBI Taxonomy" id="1121279"/>
    <lineage>
        <taxon>Bacteria</taxon>
        <taxon>Pseudomonadati</taxon>
        <taxon>Pseudomonadota</taxon>
        <taxon>Betaproteobacteria</taxon>
        <taxon>Neisseriales</taxon>
        <taxon>Chitinibacteraceae</taxon>
        <taxon>Chitinimonas</taxon>
    </lineage>
</organism>
<dbReference type="RefSeq" id="WP_072426615.1">
    <property type="nucleotide sequence ID" value="NZ_FPKR01000001.1"/>
</dbReference>
<dbReference type="InterPro" id="IPR023267">
    <property type="entry name" value="RCMT"/>
</dbReference>
<evidence type="ECO:0000256" key="11">
    <source>
        <dbReference type="ARBA" id="ARBA00030399"/>
    </source>
</evidence>
<evidence type="ECO:0000256" key="10">
    <source>
        <dbReference type="ARBA" id="ARBA00022884"/>
    </source>
</evidence>
<evidence type="ECO:0000256" key="12">
    <source>
        <dbReference type="ARBA" id="ARBA00031088"/>
    </source>
</evidence>
<keyword evidence="8 14" id="KW-0808">Transferase</keyword>
<feature type="binding site" evidence="14">
    <location>
        <begin position="250"/>
        <end position="256"/>
    </location>
    <ligand>
        <name>S-adenosyl-L-methionine</name>
        <dbReference type="ChEBI" id="CHEBI:59789"/>
    </ligand>
</feature>
<dbReference type="InterPro" id="IPR006027">
    <property type="entry name" value="NusB_RsmB_TIM44"/>
</dbReference>
<dbReference type="Gene3D" id="3.30.70.1170">
    <property type="entry name" value="Sun protein, domain 3"/>
    <property type="match status" value="1"/>
</dbReference>
<dbReference type="InterPro" id="IPR054728">
    <property type="entry name" value="RsmB-like_ferredoxin"/>
</dbReference>
<comment type="subcellular location">
    <subcellularLocation>
        <location evidence="2">Cytoplasm</location>
    </subcellularLocation>
</comment>
<evidence type="ECO:0000256" key="5">
    <source>
        <dbReference type="ARBA" id="ARBA00022490"/>
    </source>
</evidence>
<dbReference type="InterPro" id="IPR049560">
    <property type="entry name" value="MeTrfase_RsmB-F_NOP2_cat"/>
</dbReference>
<evidence type="ECO:0000256" key="4">
    <source>
        <dbReference type="ARBA" id="ARBA00012140"/>
    </source>
</evidence>
<protein>
    <recommendedName>
        <fullName evidence="4">16S rRNA (cytosine(967)-C(5))-methyltransferase</fullName>
        <ecNumber evidence="4">2.1.1.176</ecNumber>
    </recommendedName>
    <alternativeName>
        <fullName evidence="11">16S rRNA m5C967 methyltransferase</fullName>
    </alternativeName>
    <alternativeName>
        <fullName evidence="12">rRNA (cytosine-C(5)-)-methyltransferase RsmB</fullName>
    </alternativeName>
</protein>
<evidence type="ECO:0000259" key="15">
    <source>
        <dbReference type="PROSITE" id="PS51686"/>
    </source>
</evidence>
<dbReference type="OrthoDB" id="9810297at2"/>
<feature type="active site" description="Nucleophile" evidence="14">
    <location>
        <position position="370"/>
    </location>
</feature>
<keyword evidence="10 14" id="KW-0694">RNA-binding</keyword>
<proteinExistence type="inferred from homology"/>
<feature type="domain" description="SAM-dependent MTase RsmB/NOP-type" evidence="15">
    <location>
        <begin position="162"/>
        <end position="423"/>
    </location>
</feature>
<evidence type="ECO:0000256" key="6">
    <source>
        <dbReference type="ARBA" id="ARBA00022552"/>
    </source>
</evidence>
<evidence type="ECO:0000256" key="1">
    <source>
        <dbReference type="ARBA" id="ARBA00002724"/>
    </source>
</evidence>
<dbReference type="PANTHER" id="PTHR22807:SF61">
    <property type="entry name" value="NOL1_NOP2_SUN FAMILY PROTEIN _ ANTITERMINATION NUSB DOMAIN-CONTAINING PROTEIN"/>
    <property type="match status" value="1"/>
</dbReference>
<dbReference type="Pfam" id="PF01029">
    <property type="entry name" value="NusB"/>
    <property type="match status" value="1"/>
</dbReference>
<comment type="similarity">
    <text evidence="3 14">Belongs to the class I-like SAM-binding methyltransferase superfamily. RsmB/NOP family.</text>
</comment>
<keyword evidence="5" id="KW-0963">Cytoplasm</keyword>
<dbReference type="InterPro" id="IPR001678">
    <property type="entry name" value="MeTrfase_RsmB-F_NOP2_dom"/>
</dbReference>
<evidence type="ECO:0000256" key="7">
    <source>
        <dbReference type="ARBA" id="ARBA00022603"/>
    </source>
</evidence>
<dbReference type="GO" id="GO:0003723">
    <property type="term" value="F:RNA binding"/>
    <property type="evidence" value="ECO:0007669"/>
    <property type="project" value="UniProtKB-UniRule"/>
</dbReference>
<dbReference type="PANTHER" id="PTHR22807">
    <property type="entry name" value="NOP2 YEAST -RELATED NOL1/NOP2/FMU SUN DOMAIN-CONTAINING"/>
    <property type="match status" value="1"/>
</dbReference>
<dbReference type="Proteomes" id="UP000186513">
    <property type="component" value="Unassembled WGS sequence"/>
</dbReference>
<dbReference type="FunFam" id="3.40.50.150:FF:000022">
    <property type="entry name" value="Ribosomal RNA small subunit methyltransferase B"/>
    <property type="match status" value="1"/>
</dbReference>
<reference evidence="16 17" key="1">
    <citation type="submission" date="2016-11" db="EMBL/GenBank/DDBJ databases">
        <authorList>
            <person name="Jaros S."/>
            <person name="Januszkiewicz K."/>
            <person name="Wedrychowicz H."/>
        </authorList>
    </citation>
    <scope>NUCLEOTIDE SEQUENCE [LARGE SCALE GENOMIC DNA]</scope>
    <source>
        <strain evidence="16 17">DSM 18899</strain>
    </source>
</reference>
<gene>
    <name evidence="16" type="ORF">SAMN02745887_00050</name>
</gene>
<evidence type="ECO:0000313" key="16">
    <source>
        <dbReference type="EMBL" id="SFZ70105.1"/>
    </source>
</evidence>
<feature type="binding site" evidence="14">
    <location>
        <position position="317"/>
    </location>
    <ligand>
        <name>S-adenosyl-L-methionine</name>
        <dbReference type="ChEBI" id="CHEBI:59789"/>
    </ligand>
</feature>
<evidence type="ECO:0000256" key="8">
    <source>
        <dbReference type="ARBA" id="ARBA00022679"/>
    </source>
</evidence>
<dbReference type="SUPFAM" id="SSF48013">
    <property type="entry name" value="NusB-like"/>
    <property type="match status" value="1"/>
</dbReference>
<dbReference type="Pfam" id="PF22458">
    <property type="entry name" value="RsmF-B_ferredox"/>
    <property type="match status" value="1"/>
</dbReference>
<evidence type="ECO:0000256" key="9">
    <source>
        <dbReference type="ARBA" id="ARBA00022691"/>
    </source>
</evidence>
<dbReference type="GO" id="GO:0008649">
    <property type="term" value="F:rRNA methyltransferase activity"/>
    <property type="evidence" value="ECO:0007669"/>
    <property type="project" value="InterPro"/>
</dbReference>
<keyword evidence="6" id="KW-0698">rRNA processing</keyword>
<dbReference type="PRINTS" id="PR02008">
    <property type="entry name" value="RCMTFAMILY"/>
</dbReference>
<dbReference type="PROSITE" id="PS51686">
    <property type="entry name" value="SAM_MT_RSMB_NOP"/>
    <property type="match status" value="1"/>
</dbReference>
<dbReference type="CDD" id="cd02440">
    <property type="entry name" value="AdoMet_MTases"/>
    <property type="match status" value="1"/>
</dbReference>
<dbReference type="GO" id="GO:0006355">
    <property type="term" value="P:regulation of DNA-templated transcription"/>
    <property type="evidence" value="ECO:0007669"/>
    <property type="project" value="InterPro"/>
</dbReference>
<feature type="binding site" evidence="14">
    <location>
        <position position="272"/>
    </location>
    <ligand>
        <name>S-adenosyl-L-methionine</name>
        <dbReference type="ChEBI" id="CHEBI:59789"/>
    </ligand>
</feature>